<dbReference type="InterPro" id="IPR007456">
    <property type="entry name" value="Smg"/>
</dbReference>
<dbReference type="RefSeq" id="WP_306102241.1">
    <property type="nucleotide sequence ID" value="NZ_CP162601.1"/>
</dbReference>
<dbReference type="KEGG" id="vih:AB0763_13075"/>
<dbReference type="EMBL" id="CP162601">
    <property type="protein sequence ID" value="XDK25041.1"/>
    <property type="molecule type" value="Genomic_DNA"/>
</dbReference>
<comment type="similarity">
    <text evidence="1">Belongs to the Smg family.</text>
</comment>
<dbReference type="PANTHER" id="PTHR38692:SF1">
    <property type="entry name" value="PROTEIN SMG"/>
    <property type="match status" value="1"/>
</dbReference>
<evidence type="ECO:0000313" key="2">
    <source>
        <dbReference type="EMBL" id="XDK25041.1"/>
    </source>
</evidence>
<protein>
    <recommendedName>
        <fullName evidence="1">Protein Smg homolog</fullName>
    </recommendedName>
</protein>
<dbReference type="HAMAP" id="MF_00598">
    <property type="entry name" value="Smg"/>
    <property type="match status" value="1"/>
</dbReference>
<reference evidence="2" key="1">
    <citation type="submission" date="2024-07" db="EMBL/GenBank/DDBJ databases">
        <title>Genome Analysis of a Potential Novel Vibrio Species Secreting pH- and Thermo-stable Alginate Lyase and its Application in Producing Alginate Oligosaccharides.</title>
        <authorList>
            <person name="Huang H."/>
            <person name="Bao K."/>
        </authorList>
    </citation>
    <scope>NUCLEOTIDE SEQUENCE</scope>
    <source>
        <strain evidence="2">HB236076</strain>
    </source>
</reference>
<dbReference type="PANTHER" id="PTHR38692">
    <property type="entry name" value="PROTEIN SMG"/>
    <property type="match status" value="1"/>
</dbReference>
<dbReference type="AlphaFoldDB" id="A0AB39HFF9"/>
<dbReference type="NCBIfam" id="NF002897">
    <property type="entry name" value="PRK03430.1"/>
    <property type="match status" value="1"/>
</dbReference>
<sequence>MMMDILMYLFETYIHSDAELQVDQNELEDELIRAGFQQKDILKALQWLEELALLHQNDSPLALISNDGKVPSTRIYTAVEMERLDAKSRGFLLFLEQVEILKLETREMVIDRVMGLETKEFDLEDLKWIVLMVLFNVPGHEQAYTLMEELIYTQEQGLMH</sequence>
<gene>
    <name evidence="1" type="primary">smg</name>
    <name evidence="2" type="ORF">AB0763_13075</name>
</gene>
<organism evidence="2">
    <name type="scientific">Vibrio sp. HB236076</name>
    <dbReference type="NCBI Taxonomy" id="3232307"/>
    <lineage>
        <taxon>Bacteria</taxon>
        <taxon>Pseudomonadati</taxon>
        <taxon>Pseudomonadota</taxon>
        <taxon>Gammaproteobacteria</taxon>
        <taxon>Vibrionales</taxon>
        <taxon>Vibrionaceae</taxon>
        <taxon>Vibrio</taxon>
    </lineage>
</organism>
<evidence type="ECO:0000256" key="1">
    <source>
        <dbReference type="HAMAP-Rule" id="MF_00598"/>
    </source>
</evidence>
<proteinExistence type="inferred from homology"/>
<dbReference type="Pfam" id="PF04361">
    <property type="entry name" value="DUF494"/>
    <property type="match status" value="1"/>
</dbReference>
<name>A0AB39HFF9_9VIBR</name>
<accession>A0AB39HFF9</accession>